<dbReference type="RefSeq" id="WP_283405056.1">
    <property type="nucleotide sequence ID" value="NZ_FXUI01000001.1"/>
</dbReference>
<evidence type="ECO:0000313" key="1">
    <source>
        <dbReference type="EMBL" id="SMP54097.1"/>
    </source>
</evidence>
<dbReference type="GO" id="GO:0016874">
    <property type="term" value="F:ligase activity"/>
    <property type="evidence" value="ECO:0007669"/>
    <property type="project" value="UniProtKB-KW"/>
</dbReference>
<keyword evidence="1" id="KW-0436">Ligase</keyword>
<dbReference type="InterPro" id="IPR009097">
    <property type="entry name" value="Cyclic_Pdiesterase"/>
</dbReference>
<dbReference type="Gene3D" id="3.90.1140.10">
    <property type="entry name" value="Cyclic phosphodiesterase"/>
    <property type="match status" value="1"/>
</dbReference>
<dbReference type="Proteomes" id="UP001157910">
    <property type="component" value="Unassembled WGS sequence"/>
</dbReference>
<reference evidence="1 2" key="1">
    <citation type="submission" date="2017-05" db="EMBL/GenBank/DDBJ databases">
        <authorList>
            <person name="Varghese N."/>
            <person name="Submissions S."/>
        </authorList>
    </citation>
    <scope>NUCLEOTIDE SEQUENCE [LARGE SCALE GENOMIC DNA]</scope>
    <source>
        <strain evidence="1 2">SM16</strain>
    </source>
</reference>
<dbReference type="EMBL" id="FXUI01000001">
    <property type="protein sequence ID" value="SMP54097.1"/>
    <property type="molecule type" value="Genomic_DNA"/>
</dbReference>
<dbReference type="Pfam" id="PF13563">
    <property type="entry name" value="2_5_RNA_ligase2"/>
    <property type="match status" value="1"/>
</dbReference>
<proteinExistence type="predicted"/>
<comment type="caution">
    <text evidence="1">The sequence shown here is derived from an EMBL/GenBank/DDBJ whole genome shotgun (WGS) entry which is preliminary data.</text>
</comment>
<keyword evidence="2" id="KW-1185">Reference proteome</keyword>
<organism evidence="1 2">
    <name type="scientific">Novosphingobium panipatense</name>
    <dbReference type="NCBI Taxonomy" id="428991"/>
    <lineage>
        <taxon>Bacteria</taxon>
        <taxon>Pseudomonadati</taxon>
        <taxon>Pseudomonadota</taxon>
        <taxon>Alphaproteobacteria</taxon>
        <taxon>Sphingomonadales</taxon>
        <taxon>Sphingomonadaceae</taxon>
        <taxon>Novosphingobium</taxon>
    </lineage>
</organism>
<protein>
    <submittedName>
        <fullName evidence="1">2'-5' RNA ligase superfamily protein</fullName>
    </submittedName>
</protein>
<evidence type="ECO:0000313" key="2">
    <source>
        <dbReference type="Proteomes" id="UP001157910"/>
    </source>
</evidence>
<gene>
    <name evidence="1" type="ORF">SAMN06296065_101523</name>
</gene>
<sequence>MTDSAADWPTANLAATGPRKPRAPLLVTAELPPDVLAWCDALRRAHYPPERNRLRAHVTLFHALPHSVEDELAAVLGDLARSAPPPARIEGLMKLGAGTALAVESPEMVALHAVVADRMHGLLTQQDAQPLRLHVTIQNKVTTQAARALQAELGPQLQPLSFRFRGFGLYAWEDGLWRLIHLFSFRG</sequence>
<name>A0ABY1Q204_9SPHN</name>
<accession>A0ABY1Q204</accession>
<dbReference type="SUPFAM" id="SSF55144">
    <property type="entry name" value="LigT-like"/>
    <property type="match status" value="1"/>
</dbReference>